<dbReference type="PANTHER" id="PTHR10994:SF65">
    <property type="entry name" value="RETICULON-LIKE PROTEIN B12"/>
    <property type="match status" value="1"/>
</dbReference>
<feature type="domain" description="Reticulon" evidence="7">
    <location>
        <begin position="23"/>
        <end position="209"/>
    </location>
</feature>
<dbReference type="Proteomes" id="UP001370490">
    <property type="component" value="Unassembled WGS sequence"/>
</dbReference>
<feature type="transmembrane region" description="Helical" evidence="6">
    <location>
        <begin position="135"/>
        <end position="165"/>
    </location>
</feature>
<dbReference type="AlphaFoldDB" id="A0AAN8W768"/>
<sequence>MGSTDRLFNRQKTVHEILGGGLVADVILWRQKDRTMAILMVTLVAWVVFERSGYTLLSLVSNVLLLLFVILFLWSKSAAVINRPAPPLPELYLSEEMVNEASAFIRIHVNSLLSTSKDIAVGKDSGMFFKLAGSLMLISLVGGLTDFLTLGYTSLLIVLILPALYERYEDHTDHFVMIGCQKLQHLYMKFDVECISKVWSWIQGKRKLS</sequence>
<keyword evidence="2 6" id="KW-0812">Transmembrane</keyword>
<evidence type="ECO:0000256" key="1">
    <source>
        <dbReference type="ARBA" id="ARBA00004477"/>
    </source>
</evidence>
<dbReference type="Pfam" id="PF02453">
    <property type="entry name" value="Reticulon"/>
    <property type="match status" value="1"/>
</dbReference>
<reference evidence="8 9" key="1">
    <citation type="submission" date="2023-12" db="EMBL/GenBank/DDBJ databases">
        <title>A high-quality genome assembly for Dillenia turbinata (Dilleniales).</title>
        <authorList>
            <person name="Chanderbali A."/>
        </authorList>
    </citation>
    <scope>NUCLEOTIDE SEQUENCE [LARGE SCALE GENOMIC DNA]</scope>
    <source>
        <strain evidence="8">LSX21</strain>
        <tissue evidence="8">Leaf</tissue>
    </source>
</reference>
<evidence type="ECO:0000256" key="4">
    <source>
        <dbReference type="ARBA" id="ARBA00022989"/>
    </source>
</evidence>
<dbReference type="InterPro" id="IPR003388">
    <property type="entry name" value="Reticulon"/>
</dbReference>
<evidence type="ECO:0000256" key="3">
    <source>
        <dbReference type="ARBA" id="ARBA00022824"/>
    </source>
</evidence>
<name>A0AAN8W768_9MAGN</name>
<feature type="transmembrane region" description="Helical" evidence="6">
    <location>
        <begin position="34"/>
        <end position="49"/>
    </location>
</feature>
<evidence type="ECO:0000259" key="7">
    <source>
        <dbReference type="PROSITE" id="PS50845"/>
    </source>
</evidence>
<dbReference type="GO" id="GO:0009617">
    <property type="term" value="P:response to bacterium"/>
    <property type="evidence" value="ECO:0007669"/>
    <property type="project" value="InterPro"/>
</dbReference>
<accession>A0AAN8W768</accession>
<dbReference type="GO" id="GO:0005789">
    <property type="term" value="C:endoplasmic reticulum membrane"/>
    <property type="evidence" value="ECO:0007669"/>
    <property type="project" value="UniProtKB-SubCell"/>
</dbReference>
<protein>
    <recommendedName>
        <fullName evidence="6">Reticulon-like protein</fullName>
    </recommendedName>
</protein>
<evidence type="ECO:0000256" key="6">
    <source>
        <dbReference type="RuleBase" id="RU363132"/>
    </source>
</evidence>
<feature type="transmembrane region" description="Helical" evidence="6">
    <location>
        <begin position="55"/>
        <end position="74"/>
    </location>
</feature>
<keyword evidence="9" id="KW-1185">Reference proteome</keyword>
<keyword evidence="3 6" id="KW-0256">Endoplasmic reticulum</keyword>
<evidence type="ECO:0000313" key="9">
    <source>
        <dbReference type="Proteomes" id="UP001370490"/>
    </source>
</evidence>
<dbReference type="PANTHER" id="PTHR10994">
    <property type="entry name" value="RETICULON"/>
    <property type="match status" value="1"/>
</dbReference>
<proteinExistence type="predicted"/>
<evidence type="ECO:0000256" key="2">
    <source>
        <dbReference type="ARBA" id="ARBA00022692"/>
    </source>
</evidence>
<dbReference type="EMBL" id="JBAMMX010000004">
    <property type="protein sequence ID" value="KAK6943071.1"/>
    <property type="molecule type" value="Genomic_DNA"/>
</dbReference>
<keyword evidence="5 6" id="KW-0472">Membrane</keyword>
<dbReference type="PROSITE" id="PS50845">
    <property type="entry name" value="RETICULON"/>
    <property type="match status" value="1"/>
</dbReference>
<evidence type="ECO:0000256" key="5">
    <source>
        <dbReference type="ARBA" id="ARBA00023136"/>
    </source>
</evidence>
<keyword evidence="4 6" id="KW-1133">Transmembrane helix</keyword>
<comment type="caution">
    <text evidence="8">The sequence shown here is derived from an EMBL/GenBank/DDBJ whole genome shotgun (WGS) entry which is preliminary data.</text>
</comment>
<dbReference type="InterPro" id="IPR045064">
    <property type="entry name" value="Reticulon-like"/>
</dbReference>
<organism evidence="8 9">
    <name type="scientific">Dillenia turbinata</name>
    <dbReference type="NCBI Taxonomy" id="194707"/>
    <lineage>
        <taxon>Eukaryota</taxon>
        <taxon>Viridiplantae</taxon>
        <taxon>Streptophyta</taxon>
        <taxon>Embryophyta</taxon>
        <taxon>Tracheophyta</taxon>
        <taxon>Spermatophyta</taxon>
        <taxon>Magnoliopsida</taxon>
        <taxon>eudicotyledons</taxon>
        <taxon>Gunneridae</taxon>
        <taxon>Pentapetalae</taxon>
        <taxon>Dilleniales</taxon>
        <taxon>Dilleniaceae</taxon>
        <taxon>Dillenia</taxon>
    </lineage>
</organism>
<evidence type="ECO:0000313" key="8">
    <source>
        <dbReference type="EMBL" id="KAK6943071.1"/>
    </source>
</evidence>
<comment type="subcellular location">
    <subcellularLocation>
        <location evidence="1 6">Endoplasmic reticulum membrane</location>
        <topology evidence="1 6">Multi-pass membrane protein</topology>
    </subcellularLocation>
</comment>
<gene>
    <name evidence="8" type="ORF">RJ641_028448</name>
</gene>